<gene>
    <name evidence="2" type="ORF">V6N11_077304</name>
</gene>
<protein>
    <recommendedName>
        <fullName evidence="1">Transposase MuDR plant domain-containing protein</fullName>
    </recommendedName>
</protein>
<dbReference type="EMBL" id="JBBPBN010000006">
    <property type="protein sequence ID" value="KAK9035257.1"/>
    <property type="molecule type" value="Genomic_DNA"/>
</dbReference>
<evidence type="ECO:0000313" key="2">
    <source>
        <dbReference type="EMBL" id="KAK9035257.1"/>
    </source>
</evidence>
<evidence type="ECO:0000259" key="1">
    <source>
        <dbReference type="Pfam" id="PF03108"/>
    </source>
</evidence>
<comment type="caution">
    <text evidence="2">The sequence shown here is derived from an EMBL/GenBank/DDBJ whole genome shotgun (WGS) entry which is preliminary data.</text>
</comment>
<accession>A0ABR2TDF6</accession>
<reference evidence="2 3" key="1">
    <citation type="journal article" date="2024" name="G3 (Bethesda)">
        <title>Genome assembly of Hibiscus sabdariffa L. provides insights into metabolisms of medicinal natural products.</title>
        <authorList>
            <person name="Kim T."/>
        </authorList>
    </citation>
    <scope>NUCLEOTIDE SEQUENCE [LARGE SCALE GENOMIC DNA]</scope>
    <source>
        <strain evidence="2">TK-2024</strain>
        <tissue evidence="2">Old leaves</tissue>
    </source>
</reference>
<keyword evidence="3" id="KW-1185">Reference proteome</keyword>
<feature type="domain" description="Transposase MuDR plant" evidence="1">
    <location>
        <begin position="230"/>
        <end position="293"/>
    </location>
</feature>
<name>A0ABR2TDF6_9ROSI</name>
<sequence length="458" mass="52513">MAGGPSNHDSVGATATMYQLTHTIIIISPFAFPILPIPTPTLLILPPDTRLDGKIKIQRGVSKGIEGAGQSIIEGATQGVGQTAVEGFDKGIEEVDHEIVEEGNEGDGEGNDGDDVYFVKVRYLSDCDDDDELQAGRKKLMRSKEKSIINFDESKNDMERTEKDVQEDAELEEERGKGIVVECGHEIENYDSDDHGHITESFLDDEDEYCARMRGIFSIYNLNDENQEFCIGMLFKDGKDFKDAIRKYSKLSRRELKIVRNESKRIRVKCIASAKCPWRIFVKIFQEEHNFCVSFQNKMVNVSAIADHFEATIRAKKRVNEKLSGNFKEEFAMLWDYVDELRLKNPDLNDCFGFTIISDQQKGLEIAIKDILPRVEHRNCARHVFVNWIGRKKVKSYEFDCWEIVKATTEREWEDKIEALTQKDELVAKDLKSKSGDPDDYLDQYYHKQTYMKAYAYA</sequence>
<dbReference type="InterPro" id="IPR004332">
    <property type="entry name" value="Transposase_MuDR"/>
</dbReference>
<dbReference type="Pfam" id="PF03108">
    <property type="entry name" value="DBD_Tnp_Mut"/>
    <property type="match status" value="1"/>
</dbReference>
<dbReference type="Proteomes" id="UP001396334">
    <property type="component" value="Unassembled WGS sequence"/>
</dbReference>
<dbReference type="PANTHER" id="PTHR31973">
    <property type="entry name" value="POLYPROTEIN, PUTATIVE-RELATED"/>
    <property type="match status" value="1"/>
</dbReference>
<proteinExistence type="predicted"/>
<evidence type="ECO:0000313" key="3">
    <source>
        <dbReference type="Proteomes" id="UP001396334"/>
    </source>
</evidence>
<organism evidence="2 3">
    <name type="scientific">Hibiscus sabdariffa</name>
    <name type="common">roselle</name>
    <dbReference type="NCBI Taxonomy" id="183260"/>
    <lineage>
        <taxon>Eukaryota</taxon>
        <taxon>Viridiplantae</taxon>
        <taxon>Streptophyta</taxon>
        <taxon>Embryophyta</taxon>
        <taxon>Tracheophyta</taxon>
        <taxon>Spermatophyta</taxon>
        <taxon>Magnoliopsida</taxon>
        <taxon>eudicotyledons</taxon>
        <taxon>Gunneridae</taxon>
        <taxon>Pentapetalae</taxon>
        <taxon>rosids</taxon>
        <taxon>malvids</taxon>
        <taxon>Malvales</taxon>
        <taxon>Malvaceae</taxon>
        <taxon>Malvoideae</taxon>
        <taxon>Hibiscus</taxon>
    </lineage>
</organism>
<dbReference type="PANTHER" id="PTHR31973:SF187">
    <property type="entry name" value="MUTATOR TRANSPOSASE MUDRA PROTEIN"/>
    <property type="match status" value="1"/>
</dbReference>